<evidence type="ECO:0000256" key="4">
    <source>
        <dbReference type="ARBA" id="ARBA00022679"/>
    </source>
</evidence>
<dbReference type="OrthoDB" id="341208at2"/>
<dbReference type="PANTHER" id="PTHR41523:SF7">
    <property type="entry name" value="HISTIDINE KINASE"/>
    <property type="match status" value="1"/>
</dbReference>
<keyword evidence="8" id="KW-0472">Membrane</keyword>
<comment type="catalytic activity">
    <reaction evidence="1">
        <text>ATP + protein L-histidine = ADP + protein N-phospho-L-histidine.</text>
        <dbReference type="EC" id="2.7.13.3"/>
    </reaction>
</comment>
<evidence type="ECO:0000259" key="9">
    <source>
        <dbReference type="SMART" id="SM00911"/>
    </source>
</evidence>
<evidence type="ECO:0000256" key="3">
    <source>
        <dbReference type="ARBA" id="ARBA00022553"/>
    </source>
</evidence>
<comment type="caution">
    <text evidence="10">The sequence shown here is derived from an EMBL/GenBank/DDBJ whole genome shotgun (WGS) entry which is preliminary data.</text>
</comment>
<dbReference type="SMART" id="SM00911">
    <property type="entry name" value="HWE_HK"/>
    <property type="match status" value="1"/>
</dbReference>
<dbReference type="Pfam" id="PF07536">
    <property type="entry name" value="HWE_HK"/>
    <property type="match status" value="1"/>
</dbReference>
<evidence type="ECO:0000256" key="1">
    <source>
        <dbReference type="ARBA" id="ARBA00000085"/>
    </source>
</evidence>
<dbReference type="Gene3D" id="3.30.565.10">
    <property type="entry name" value="Histidine kinase-like ATPase, C-terminal domain"/>
    <property type="match status" value="1"/>
</dbReference>
<organism evidence="10 11">
    <name type="scientific">Rhizobium altiplani</name>
    <dbReference type="NCBI Taxonomy" id="1864509"/>
    <lineage>
        <taxon>Bacteria</taxon>
        <taxon>Pseudomonadati</taxon>
        <taxon>Pseudomonadota</taxon>
        <taxon>Alphaproteobacteria</taxon>
        <taxon>Hyphomicrobiales</taxon>
        <taxon>Rhizobiaceae</taxon>
        <taxon>Rhizobium/Agrobacterium group</taxon>
        <taxon>Rhizobium</taxon>
    </lineage>
</organism>
<name>A0A109J7K6_9HYPH</name>
<dbReference type="InterPro" id="IPR011102">
    <property type="entry name" value="Sig_transdc_His_kinase_HWE"/>
</dbReference>
<feature type="transmembrane region" description="Helical" evidence="8">
    <location>
        <begin position="277"/>
        <end position="299"/>
    </location>
</feature>
<keyword evidence="8" id="KW-1133">Transmembrane helix</keyword>
<keyword evidence="3" id="KW-0597">Phosphoprotein</keyword>
<dbReference type="Gene3D" id="3.30.450.20">
    <property type="entry name" value="PAS domain"/>
    <property type="match status" value="1"/>
</dbReference>
<dbReference type="InterPro" id="IPR036890">
    <property type="entry name" value="HATPase_C_sf"/>
</dbReference>
<dbReference type="GO" id="GO:0005524">
    <property type="term" value="F:ATP binding"/>
    <property type="evidence" value="ECO:0007669"/>
    <property type="project" value="UniProtKB-KW"/>
</dbReference>
<dbReference type="EC" id="2.7.13.3" evidence="2"/>
<evidence type="ECO:0000256" key="5">
    <source>
        <dbReference type="ARBA" id="ARBA00022741"/>
    </source>
</evidence>
<sequence length="552" mass="60468">MKGRFRFFPKASIGTYLIAMALATALPIFALVALLLAQLEDNQRSTLRRETAQDATALARSIDRQLQDMATTLRLLSNSPELENNDFASFHARTETSLRTDNLYVIAVDETGQQLLNTRRDYGEPLGKAGNLPSVEAAIKSGRIEASDVFMGRTSGEFVYNVTMPMQAGKVRALIITQNAGDLAKLVTTEGLPNDWSAAVIDQSGHVVASAGATNIGFGQPFNPDILPSLVNFSGVYENKQVLPNAMLGYAQIPGWSWKTVIWGPVATAQSSILTTWRFLIIGGLALMLVAILAAYIVARQVRTTIRSIADMAIRMGEGHIVAPIETSVIEANQVAVALSNASFDRSQTEDRLHFVMNELVHRTKNLLTLVQAMMRQVAKRADSVEAYQAAVVDRLEGLSRSIDLLTSEQWAGASLRRVIDIHFKGFPQAAEQTEISGKDFVLKPDVVQNLGLVLHELATNSVKYGALSVPHGRVRLSWRDAQNEERNEPLVVFTWEERDGPVARAPENSGFGTTIIKNHAAAAFGGTVEIDFPPEGFYWALTAPRRNLERA</sequence>
<keyword evidence="4" id="KW-0808">Transferase</keyword>
<dbReference type="RefSeq" id="WP_018856584.1">
    <property type="nucleotide sequence ID" value="NZ_LNCD01000124.1"/>
</dbReference>
<dbReference type="EMBL" id="LNCD01000124">
    <property type="protein sequence ID" value="KWV43793.1"/>
    <property type="molecule type" value="Genomic_DNA"/>
</dbReference>
<evidence type="ECO:0000256" key="6">
    <source>
        <dbReference type="ARBA" id="ARBA00022777"/>
    </source>
</evidence>
<proteinExistence type="predicted"/>
<dbReference type="GO" id="GO:0004673">
    <property type="term" value="F:protein histidine kinase activity"/>
    <property type="evidence" value="ECO:0007669"/>
    <property type="project" value="UniProtKB-EC"/>
</dbReference>
<evidence type="ECO:0000256" key="8">
    <source>
        <dbReference type="SAM" id="Phobius"/>
    </source>
</evidence>
<keyword evidence="11" id="KW-1185">Reference proteome</keyword>
<evidence type="ECO:0000256" key="2">
    <source>
        <dbReference type="ARBA" id="ARBA00012438"/>
    </source>
</evidence>
<keyword evidence="8" id="KW-0812">Transmembrane</keyword>
<evidence type="ECO:0000313" key="10">
    <source>
        <dbReference type="EMBL" id="KWV43793.1"/>
    </source>
</evidence>
<dbReference type="AlphaFoldDB" id="A0A109J7K6"/>
<keyword evidence="7" id="KW-0067">ATP-binding</keyword>
<keyword evidence="5" id="KW-0547">Nucleotide-binding</keyword>
<keyword evidence="6 10" id="KW-0418">Kinase</keyword>
<accession>A0A109J7K6</accession>
<dbReference type="Proteomes" id="UP000068164">
    <property type="component" value="Unassembled WGS sequence"/>
</dbReference>
<evidence type="ECO:0000313" key="11">
    <source>
        <dbReference type="Proteomes" id="UP000068164"/>
    </source>
</evidence>
<gene>
    <name evidence="10" type="ORF">AS026_19130</name>
</gene>
<dbReference type="PANTHER" id="PTHR41523">
    <property type="entry name" value="TWO-COMPONENT SYSTEM SENSOR PROTEIN"/>
    <property type="match status" value="1"/>
</dbReference>
<feature type="domain" description="Signal transduction histidine kinase HWE region" evidence="9">
    <location>
        <begin position="359"/>
        <end position="440"/>
    </location>
</feature>
<reference evidence="10 11" key="1">
    <citation type="submission" date="2015-11" db="EMBL/GenBank/DDBJ databases">
        <title>Draft Genome Sequence of the Strain BR 10423 (Rhizobium sp.) isolated from nodules of Mimosa pudica.</title>
        <authorList>
            <person name="Barauna A.C."/>
            <person name="Zilli J.E."/>
            <person name="Simoes-Araujo J.L."/>
            <person name="Reis V.M."/>
            <person name="James E.K."/>
            <person name="Reis F.B.Jr."/>
            <person name="Rouws L.F."/>
            <person name="Passos S.R."/>
            <person name="Gois S.R."/>
        </authorList>
    </citation>
    <scope>NUCLEOTIDE SEQUENCE [LARGE SCALE GENOMIC DNA]</scope>
    <source>
        <strain evidence="10 11">BR10423</strain>
    </source>
</reference>
<evidence type="ECO:0000256" key="7">
    <source>
        <dbReference type="ARBA" id="ARBA00022840"/>
    </source>
</evidence>
<protein>
    <recommendedName>
        <fullName evidence="2">histidine kinase</fullName>
        <ecNumber evidence="2">2.7.13.3</ecNumber>
    </recommendedName>
</protein>